<protein>
    <submittedName>
        <fullName evidence="2">Uncharacterized protein</fullName>
    </submittedName>
</protein>
<evidence type="ECO:0000313" key="2">
    <source>
        <dbReference type="EMBL" id="GFH07372.1"/>
    </source>
</evidence>
<reference evidence="2 3" key="1">
    <citation type="submission" date="2020-02" db="EMBL/GenBank/DDBJ databases">
        <title>Draft genome sequence of Haematococcus lacustris strain NIES-144.</title>
        <authorList>
            <person name="Morimoto D."/>
            <person name="Nakagawa S."/>
            <person name="Yoshida T."/>
            <person name="Sawayama S."/>
        </authorList>
    </citation>
    <scope>NUCLEOTIDE SEQUENCE [LARGE SCALE GENOMIC DNA]</scope>
    <source>
        <strain evidence="2 3">NIES-144</strain>
    </source>
</reference>
<dbReference type="AlphaFoldDB" id="A0A699YWE3"/>
<name>A0A699YWE3_HAELA</name>
<keyword evidence="3" id="KW-1185">Reference proteome</keyword>
<evidence type="ECO:0000313" key="3">
    <source>
        <dbReference type="Proteomes" id="UP000485058"/>
    </source>
</evidence>
<feature type="region of interest" description="Disordered" evidence="1">
    <location>
        <begin position="1"/>
        <end position="60"/>
    </location>
</feature>
<dbReference type="EMBL" id="BLLF01000090">
    <property type="protein sequence ID" value="GFH07372.1"/>
    <property type="molecule type" value="Genomic_DNA"/>
</dbReference>
<organism evidence="2 3">
    <name type="scientific">Haematococcus lacustris</name>
    <name type="common">Green alga</name>
    <name type="synonym">Haematococcus pluvialis</name>
    <dbReference type="NCBI Taxonomy" id="44745"/>
    <lineage>
        <taxon>Eukaryota</taxon>
        <taxon>Viridiplantae</taxon>
        <taxon>Chlorophyta</taxon>
        <taxon>core chlorophytes</taxon>
        <taxon>Chlorophyceae</taxon>
        <taxon>CS clade</taxon>
        <taxon>Chlamydomonadales</taxon>
        <taxon>Haematococcaceae</taxon>
        <taxon>Haematococcus</taxon>
    </lineage>
</organism>
<evidence type="ECO:0000256" key="1">
    <source>
        <dbReference type="SAM" id="MobiDB-lite"/>
    </source>
</evidence>
<dbReference type="Proteomes" id="UP000485058">
    <property type="component" value="Unassembled WGS sequence"/>
</dbReference>
<comment type="caution">
    <text evidence="2">The sequence shown here is derived from an EMBL/GenBank/DDBJ whole genome shotgun (WGS) entry which is preliminary data.</text>
</comment>
<accession>A0A699YWE3</accession>
<gene>
    <name evidence="2" type="ORF">HaLaN_02160</name>
</gene>
<proteinExistence type="predicted"/>
<sequence>MQALGNEACADSGLAQATEGLEQEALPNLEAHSTAVGHLSRRGGPGARGRHSWLQERLQT</sequence>